<dbReference type="Pfam" id="PF03852">
    <property type="entry name" value="Vsr"/>
    <property type="match status" value="1"/>
</dbReference>
<evidence type="ECO:0000256" key="6">
    <source>
        <dbReference type="ARBA" id="ARBA00029466"/>
    </source>
</evidence>
<evidence type="ECO:0000313" key="7">
    <source>
        <dbReference type="EMBL" id="WDE03705.1"/>
    </source>
</evidence>
<keyword evidence="1" id="KW-0540">Nuclease</keyword>
<organism evidence="7 8">
    <name type="scientific">Thalassomonas viridans</name>
    <dbReference type="NCBI Taxonomy" id="137584"/>
    <lineage>
        <taxon>Bacteria</taxon>
        <taxon>Pseudomonadati</taxon>
        <taxon>Pseudomonadota</taxon>
        <taxon>Gammaproteobacteria</taxon>
        <taxon>Alteromonadales</taxon>
        <taxon>Colwelliaceae</taxon>
        <taxon>Thalassomonas</taxon>
    </lineage>
</organism>
<keyword evidence="2 7" id="KW-0255">Endonuclease</keyword>
<keyword evidence="3" id="KW-0227">DNA damage</keyword>
<dbReference type="EMBL" id="CP059733">
    <property type="protein sequence ID" value="WDE03705.1"/>
    <property type="molecule type" value="Genomic_DNA"/>
</dbReference>
<dbReference type="GO" id="GO:0006298">
    <property type="term" value="P:mismatch repair"/>
    <property type="evidence" value="ECO:0007669"/>
    <property type="project" value="InterPro"/>
</dbReference>
<keyword evidence="8" id="KW-1185">Reference proteome</keyword>
<dbReference type="GO" id="GO:0016787">
    <property type="term" value="F:hydrolase activity"/>
    <property type="evidence" value="ECO:0007669"/>
    <property type="project" value="UniProtKB-KW"/>
</dbReference>
<evidence type="ECO:0000256" key="4">
    <source>
        <dbReference type="ARBA" id="ARBA00022801"/>
    </source>
</evidence>
<name>A0AAF0C805_9GAMM</name>
<dbReference type="Gene3D" id="3.40.960.10">
    <property type="entry name" value="VSR Endonuclease"/>
    <property type="match status" value="1"/>
</dbReference>
<protein>
    <submittedName>
        <fullName evidence="7">DNA mismatch endonuclease Vsr</fullName>
    </submittedName>
</protein>
<accession>A0AAF0C805</accession>
<dbReference type="REBASE" id="113156">
    <property type="entry name" value="V.TviXOM25ORF30990P"/>
</dbReference>
<proteinExistence type="inferred from homology"/>
<gene>
    <name evidence="7" type="primary">vsr</name>
    <name evidence="7" type="ORF">SG34_020300</name>
</gene>
<comment type="similarity">
    <text evidence="6">Belongs to the Vsr family.</text>
</comment>
<reference evidence="7 8" key="2">
    <citation type="journal article" date="2022" name="Mar. Drugs">
        <title>Bioassay-Guided Fractionation Leads to the Detection of Cholic Acid Generated by the Rare Thalassomonas sp.</title>
        <authorList>
            <person name="Pheiffer F."/>
            <person name="Schneider Y.K."/>
            <person name="Hansen E.H."/>
            <person name="Andersen J.H."/>
            <person name="Isaksson J."/>
            <person name="Busche T."/>
            <person name="R C."/>
            <person name="Kalinowski J."/>
            <person name="Zyl L.V."/>
            <person name="Trindade M."/>
        </authorList>
    </citation>
    <scope>NUCLEOTIDE SEQUENCE [LARGE SCALE GENOMIC DNA]</scope>
    <source>
        <strain evidence="7 8">XOM25</strain>
    </source>
</reference>
<dbReference type="SUPFAM" id="SSF52980">
    <property type="entry name" value="Restriction endonuclease-like"/>
    <property type="match status" value="1"/>
</dbReference>
<dbReference type="InterPro" id="IPR004603">
    <property type="entry name" value="DNA_mismatch_endonuc_vsr"/>
</dbReference>
<keyword evidence="5" id="KW-0234">DNA repair</keyword>
<evidence type="ECO:0000256" key="3">
    <source>
        <dbReference type="ARBA" id="ARBA00022763"/>
    </source>
</evidence>
<dbReference type="GO" id="GO:0004519">
    <property type="term" value="F:endonuclease activity"/>
    <property type="evidence" value="ECO:0007669"/>
    <property type="project" value="UniProtKB-KW"/>
</dbReference>
<keyword evidence="4" id="KW-0378">Hydrolase</keyword>
<evidence type="ECO:0000256" key="1">
    <source>
        <dbReference type="ARBA" id="ARBA00022722"/>
    </source>
</evidence>
<dbReference type="RefSeq" id="WP_044842489.1">
    <property type="nucleotide sequence ID" value="NZ_CP059733.1"/>
</dbReference>
<dbReference type="InterPro" id="IPR011335">
    <property type="entry name" value="Restrct_endonuc-II-like"/>
</dbReference>
<evidence type="ECO:0000313" key="8">
    <source>
        <dbReference type="Proteomes" id="UP000032352"/>
    </source>
</evidence>
<reference evidence="7 8" key="1">
    <citation type="journal article" date="2015" name="Genome Announc.">
        <title>Draft Genome Sequences of Marine Isolates of Thalassomonas viridans and Thalassomonas actiniarum.</title>
        <authorList>
            <person name="Olonade I."/>
            <person name="van Zyl L.J."/>
            <person name="Trindade M."/>
        </authorList>
    </citation>
    <scope>NUCLEOTIDE SEQUENCE [LARGE SCALE GENOMIC DNA]</scope>
    <source>
        <strain evidence="7 8">XOM25</strain>
    </source>
</reference>
<dbReference type="AlphaFoldDB" id="A0AAF0C805"/>
<dbReference type="Proteomes" id="UP000032352">
    <property type="component" value="Chromosome"/>
</dbReference>
<evidence type="ECO:0000256" key="2">
    <source>
        <dbReference type="ARBA" id="ARBA00022759"/>
    </source>
</evidence>
<dbReference type="CDD" id="cd00221">
    <property type="entry name" value="Vsr"/>
    <property type="match status" value="1"/>
</dbReference>
<dbReference type="KEGG" id="tvd:SG34_020300"/>
<sequence>MIDVHSKKIRSKNMAAIRNKNTKPELLIRRLLHSLGLRFRLYNKSLPGTPDITLAKYKAVIFVNGCFWHGHEMNGVNCHFFTTPKTRTEFWLDKINGNKKRDQQVFSELSKDGWKVLYIWECALKGKRKLEEGRLIDTIEEWLLAHDTSAEIDCRGIKKKAIINFL</sequence>
<evidence type="ECO:0000256" key="5">
    <source>
        <dbReference type="ARBA" id="ARBA00023204"/>
    </source>
</evidence>
<dbReference type="NCBIfam" id="TIGR00632">
    <property type="entry name" value="vsr"/>
    <property type="match status" value="1"/>
</dbReference>